<accession>A0ABP8ZNN6</accession>
<sequence length="151" mass="17037">MDEVIEGGANKKLLSIWNVNAKKGKLNCANCAIAVDLTLAGKPTSALPWTYKKVMKNGKLVDKISYDVGTNYTFLEDFYKSKFTKAMSVSDIKTFMKPNQRAIVFAYNKNSKIGHYFNVYNENGVVKFLDGQIGKKAILDYDVYHILLTNF</sequence>
<reference evidence="3" key="1">
    <citation type="journal article" date="2019" name="Int. J. Syst. Evol. Microbiol.">
        <title>The Global Catalogue of Microorganisms (GCM) 10K type strain sequencing project: providing services to taxonomists for standard genome sequencing and annotation.</title>
        <authorList>
            <consortium name="The Broad Institute Genomics Platform"/>
            <consortium name="The Broad Institute Genome Sequencing Center for Infectious Disease"/>
            <person name="Wu L."/>
            <person name="Ma J."/>
        </authorList>
    </citation>
    <scope>NUCLEOTIDE SEQUENCE [LARGE SCALE GENOMIC DNA]</scope>
    <source>
        <strain evidence="3">JCM 18198</strain>
    </source>
</reference>
<dbReference type="InterPro" id="IPR028908">
    <property type="entry name" value="Tox-PL_dom"/>
</dbReference>
<dbReference type="Pfam" id="PF15644">
    <property type="entry name" value="Gln_amidase"/>
    <property type="match status" value="1"/>
</dbReference>
<name>A0ABP8ZNN6_9FLAO</name>
<evidence type="ECO:0000313" key="2">
    <source>
        <dbReference type="EMBL" id="GAA4760838.1"/>
    </source>
</evidence>
<dbReference type="Proteomes" id="UP001500141">
    <property type="component" value="Unassembled WGS sequence"/>
</dbReference>
<organism evidence="2 3">
    <name type="scientific">Flavobacterium hankyongi</name>
    <dbReference type="NCBI Taxonomy" id="1176532"/>
    <lineage>
        <taxon>Bacteria</taxon>
        <taxon>Pseudomonadati</taxon>
        <taxon>Bacteroidota</taxon>
        <taxon>Flavobacteriia</taxon>
        <taxon>Flavobacteriales</taxon>
        <taxon>Flavobacteriaceae</taxon>
        <taxon>Flavobacterium</taxon>
    </lineage>
</organism>
<feature type="domain" description="Tox-PL" evidence="1">
    <location>
        <begin position="27"/>
        <end position="135"/>
    </location>
</feature>
<dbReference type="RefSeq" id="WP_264544104.1">
    <property type="nucleotide sequence ID" value="NZ_BAABIP010000007.1"/>
</dbReference>
<comment type="caution">
    <text evidence="2">The sequence shown here is derived from an EMBL/GenBank/DDBJ whole genome shotgun (WGS) entry which is preliminary data.</text>
</comment>
<keyword evidence="3" id="KW-1185">Reference proteome</keyword>
<gene>
    <name evidence="2" type="ORF">GCM10023230_07250</name>
</gene>
<protein>
    <recommendedName>
        <fullName evidence="1">Tox-PL domain-containing protein</fullName>
    </recommendedName>
</protein>
<evidence type="ECO:0000259" key="1">
    <source>
        <dbReference type="Pfam" id="PF15644"/>
    </source>
</evidence>
<dbReference type="EMBL" id="BAABIP010000007">
    <property type="protein sequence ID" value="GAA4760838.1"/>
    <property type="molecule type" value="Genomic_DNA"/>
</dbReference>
<evidence type="ECO:0000313" key="3">
    <source>
        <dbReference type="Proteomes" id="UP001500141"/>
    </source>
</evidence>
<proteinExistence type="predicted"/>